<dbReference type="InterPro" id="IPR016040">
    <property type="entry name" value="NAD(P)-bd_dom"/>
</dbReference>
<gene>
    <name evidence="2" type="ORF">CAP_5659</name>
</gene>
<dbReference type="Gene3D" id="3.90.25.10">
    <property type="entry name" value="UDP-galactose 4-epimerase, domain 1"/>
    <property type="match status" value="1"/>
</dbReference>
<organism evidence="2 3">
    <name type="scientific">Chondromyces apiculatus DSM 436</name>
    <dbReference type="NCBI Taxonomy" id="1192034"/>
    <lineage>
        <taxon>Bacteria</taxon>
        <taxon>Pseudomonadati</taxon>
        <taxon>Myxococcota</taxon>
        <taxon>Polyangia</taxon>
        <taxon>Polyangiales</taxon>
        <taxon>Polyangiaceae</taxon>
        <taxon>Chondromyces</taxon>
    </lineage>
</organism>
<dbReference type="CDD" id="cd05269">
    <property type="entry name" value="TMR_SDR_a"/>
    <property type="match status" value="1"/>
</dbReference>
<comment type="caution">
    <text evidence="2">The sequence shown here is derived from an EMBL/GenBank/DDBJ whole genome shotgun (WGS) entry which is preliminary data.</text>
</comment>
<dbReference type="PANTHER" id="PTHR43162">
    <property type="match status" value="1"/>
</dbReference>
<dbReference type="RefSeq" id="WP_044246237.1">
    <property type="nucleotide sequence ID" value="NZ_ASRX01000048.1"/>
</dbReference>
<protein>
    <recommendedName>
        <fullName evidence="1">NAD(P)-binding domain-containing protein</fullName>
    </recommendedName>
</protein>
<feature type="domain" description="NAD(P)-binding" evidence="1">
    <location>
        <begin position="8"/>
        <end position="186"/>
    </location>
</feature>
<dbReference type="Gene3D" id="3.40.50.720">
    <property type="entry name" value="NAD(P)-binding Rossmann-like Domain"/>
    <property type="match status" value="1"/>
</dbReference>
<evidence type="ECO:0000259" key="1">
    <source>
        <dbReference type="Pfam" id="PF13460"/>
    </source>
</evidence>
<dbReference type="EMBL" id="ASRX01000048">
    <property type="protein sequence ID" value="EYF03328.1"/>
    <property type="molecule type" value="Genomic_DNA"/>
</dbReference>
<dbReference type="Pfam" id="PF13460">
    <property type="entry name" value="NAD_binding_10"/>
    <property type="match status" value="1"/>
</dbReference>
<evidence type="ECO:0000313" key="3">
    <source>
        <dbReference type="Proteomes" id="UP000019678"/>
    </source>
</evidence>
<dbReference type="AlphaFoldDB" id="A0A017T255"/>
<dbReference type="InterPro" id="IPR051604">
    <property type="entry name" value="Ergot_Alk_Oxidoreductase"/>
</dbReference>
<accession>A0A017T255</accession>
<dbReference type="STRING" id="1192034.CAP_5659"/>
<dbReference type="InterPro" id="IPR036291">
    <property type="entry name" value="NAD(P)-bd_dom_sf"/>
</dbReference>
<dbReference type="PANTHER" id="PTHR43162:SF1">
    <property type="entry name" value="PRESTALK A DIFFERENTIATION PROTEIN A"/>
    <property type="match status" value="1"/>
</dbReference>
<sequence>MTTVLVTGATGTIGTQVVKSLKGKDVTLRIGLRDPSKGDAFRADGAEVVAYDYDRPETLEAAFAGVDRVFLMTPFVESALPLVQRAVAAAKAAHVKFILRLSAFGADPHATRALMLDHGQCDSAIKDSGIPWAIVQPQVFQDNTLTSRLPTIKSQNAFYGASKGGRLAVVSSADVGAVAAEILSNPDPHRGQVYMLTGPEALTNTEAAEKLSQVTGRTISYIDLAPEAYHGALTGAGLPPWAADAIVGLDLATARSEASAVTPTVQEILGRPAETFDAFLTRHREQF</sequence>
<evidence type="ECO:0000313" key="2">
    <source>
        <dbReference type="EMBL" id="EYF03328.1"/>
    </source>
</evidence>
<proteinExistence type="predicted"/>
<reference evidence="2 3" key="1">
    <citation type="submission" date="2013-05" db="EMBL/GenBank/DDBJ databases">
        <title>Genome assembly of Chondromyces apiculatus DSM 436.</title>
        <authorList>
            <person name="Sharma G."/>
            <person name="Khatri I."/>
            <person name="Kaur C."/>
            <person name="Mayilraj S."/>
            <person name="Subramanian S."/>
        </authorList>
    </citation>
    <scope>NUCLEOTIDE SEQUENCE [LARGE SCALE GENOMIC DNA]</scope>
    <source>
        <strain evidence="2 3">DSM 436</strain>
    </source>
</reference>
<dbReference type="SUPFAM" id="SSF51735">
    <property type="entry name" value="NAD(P)-binding Rossmann-fold domains"/>
    <property type="match status" value="1"/>
</dbReference>
<dbReference type="Proteomes" id="UP000019678">
    <property type="component" value="Unassembled WGS sequence"/>
</dbReference>
<name>A0A017T255_9BACT</name>
<keyword evidence="3" id="KW-1185">Reference proteome</keyword>
<dbReference type="eggNOG" id="COG0702">
    <property type="taxonomic scope" value="Bacteria"/>
</dbReference>